<evidence type="ECO:0000256" key="8">
    <source>
        <dbReference type="ARBA" id="ARBA00023170"/>
    </source>
</evidence>
<evidence type="ECO:0000256" key="3">
    <source>
        <dbReference type="ARBA" id="ARBA00022448"/>
    </source>
</evidence>
<dbReference type="Gene3D" id="2.40.170.20">
    <property type="entry name" value="TonB-dependent receptor, beta-barrel domain"/>
    <property type="match status" value="1"/>
</dbReference>
<dbReference type="InterPro" id="IPR012910">
    <property type="entry name" value="Plug_dom"/>
</dbReference>
<proteinExistence type="inferred from homology"/>
<name>A0ABZ0XS11_9BURK</name>
<accession>A0ABZ0XS11</accession>
<feature type="domain" description="TonB-dependent receptor-like beta-barrel" evidence="13">
    <location>
        <begin position="292"/>
        <end position="695"/>
    </location>
</feature>
<keyword evidence="5 10" id="KW-0812">Transmembrane</keyword>
<keyword evidence="12" id="KW-0732">Signal</keyword>
<reference evidence="15 16" key="1">
    <citation type="submission" date="2023-11" db="EMBL/GenBank/DDBJ databases">
        <title>MicrobeMod: A computational toolkit for identifying prokaryotic methylation and restriction-modification with nanopore sequencing.</title>
        <authorList>
            <person name="Crits-Christoph A."/>
            <person name="Kang S.C."/>
            <person name="Lee H."/>
            <person name="Ostrov N."/>
        </authorList>
    </citation>
    <scope>NUCLEOTIDE SEQUENCE [LARGE SCALE GENOMIC DNA]</scope>
    <source>
        <strain evidence="15 16">ATCC 25935</strain>
    </source>
</reference>
<evidence type="ECO:0000256" key="9">
    <source>
        <dbReference type="ARBA" id="ARBA00023237"/>
    </source>
</evidence>
<evidence type="ECO:0000256" key="4">
    <source>
        <dbReference type="ARBA" id="ARBA00022452"/>
    </source>
</evidence>
<evidence type="ECO:0000313" key="16">
    <source>
        <dbReference type="Proteomes" id="UP001326110"/>
    </source>
</evidence>
<feature type="domain" description="TonB-dependent receptor plug" evidence="14">
    <location>
        <begin position="89"/>
        <end position="187"/>
    </location>
</feature>
<comment type="similarity">
    <text evidence="2 10 11">Belongs to the TonB-dependent receptor family.</text>
</comment>
<dbReference type="SUPFAM" id="SSF56935">
    <property type="entry name" value="Porins"/>
    <property type="match status" value="1"/>
</dbReference>
<dbReference type="Gene3D" id="2.170.130.10">
    <property type="entry name" value="TonB-dependent receptor, plug domain"/>
    <property type="match status" value="1"/>
</dbReference>
<feature type="signal peptide" evidence="12">
    <location>
        <begin position="1"/>
        <end position="29"/>
    </location>
</feature>
<dbReference type="PANTHER" id="PTHR32552">
    <property type="entry name" value="FERRICHROME IRON RECEPTOR-RELATED"/>
    <property type="match status" value="1"/>
</dbReference>
<keyword evidence="3 10" id="KW-0813">Transport</keyword>
<dbReference type="Pfam" id="PF07715">
    <property type="entry name" value="Plug"/>
    <property type="match status" value="1"/>
</dbReference>
<protein>
    <submittedName>
        <fullName evidence="15">TonB-dependent siderophore receptor</fullName>
    </submittedName>
</protein>
<dbReference type="InterPro" id="IPR039426">
    <property type="entry name" value="TonB-dep_rcpt-like"/>
</dbReference>
<evidence type="ECO:0000256" key="10">
    <source>
        <dbReference type="PROSITE-ProRule" id="PRU01360"/>
    </source>
</evidence>
<keyword evidence="4 10" id="KW-1134">Transmembrane beta strand</keyword>
<dbReference type="EMBL" id="CP140152">
    <property type="protein sequence ID" value="WQH02530.1"/>
    <property type="molecule type" value="Genomic_DNA"/>
</dbReference>
<dbReference type="PANTHER" id="PTHR32552:SF74">
    <property type="entry name" value="HYDROXAMATE SIDEROPHORE RECEPTOR FHUE"/>
    <property type="match status" value="1"/>
</dbReference>
<evidence type="ECO:0000256" key="6">
    <source>
        <dbReference type="ARBA" id="ARBA00023077"/>
    </source>
</evidence>
<dbReference type="InterPro" id="IPR036942">
    <property type="entry name" value="Beta-barrel_TonB_sf"/>
</dbReference>
<evidence type="ECO:0000256" key="12">
    <source>
        <dbReference type="SAM" id="SignalP"/>
    </source>
</evidence>
<evidence type="ECO:0000256" key="7">
    <source>
        <dbReference type="ARBA" id="ARBA00023136"/>
    </source>
</evidence>
<dbReference type="RefSeq" id="WP_084669777.1">
    <property type="nucleotide sequence ID" value="NZ_CP140152.1"/>
</dbReference>
<evidence type="ECO:0000259" key="13">
    <source>
        <dbReference type="Pfam" id="PF00593"/>
    </source>
</evidence>
<feature type="chain" id="PRO_5045820245" evidence="12">
    <location>
        <begin position="30"/>
        <end position="725"/>
    </location>
</feature>
<comment type="subcellular location">
    <subcellularLocation>
        <location evidence="1 10">Cell outer membrane</location>
        <topology evidence="1 10">Multi-pass membrane protein</topology>
    </subcellularLocation>
</comment>
<evidence type="ECO:0000256" key="5">
    <source>
        <dbReference type="ARBA" id="ARBA00022692"/>
    </source>
</evidence>
<evidence type="ECO:0000256" key="1">
    <source>
        <dbReference type="ARBA" id="ARBA00004571"/>
    </source>
</evidence>
<keyword evidence="6 11" id="KW-0798">TonB box</keyword>
<dbReference type="InterPro" id="IPR010105">
    <property type="entry name" value="TonB_sidphr_rcpt"/>
</dbReference>
<keyword evidence="7 10" id="KW-0472">Membrane</keyword>
<dbReference type="CDD" id="cd01347">
    <property type="entry name" value="ligand_gated_channel"/>
    <property type="match status" value="1"/>
</dbReference>
<dbReference type="Proteomes" id="UP001326110">
    <property type="component" value="Chromosome"/>
</dbReference>
<keyword evidence="8 15" id="KW-0675">Receptor</keyword>
<organism evidence="15 16">
    <name type="scientific">Duganella zoogloeoides</name>
    <dbReference type="NCBI Taxonomy" id="75659"/>
    <lineage>
        <taxon>Bacteria</taxon>
        <taxon>Pseudomonadati</taxon>
        <taxon>Pseudomonadota</taxon>
        <taxon>Betaproteobacteria</taxon>
        <taxon>Burkholderiales</taxon>
        <taxon>Oxalobacteraceae</taxon>
        <taxon>Telluria group</taxon>
        <taxon>Duganella</taxon>
    </lineage>
</organism>
<evidence type="ECO:0000259" key="14">
    <source>
        <dbReference type="Pfam" id="PF07715"/>
    </source>
</evidence>
<sequence length="725" mass="77960">MSRPCFKRPFLKHPLLLALAYAGLASAHADGAGNALDAAGASAEAEQTQSTRPAPPAGAVMPVVTVTAAAVDAYSARSSKSASRLDLTLRETPQSVSVVTRALMDDFQLTTINDVLASTTGVTVEKVETSRTYFTARGFDIVNFQYDGVGLPQVFGNLQGDIDTALYERIDIVRGANGLMTSTGNPSATVNFIRKRPSAQTAASASVTLGSWNTRRVEGDVTAKLNESGSVTGRAVLVHQDGESYLDRYEPKRNVAYAVVDARLGDATVLTMGHTYEAGRSKGVMWGALPLYYTDGTPTDYPRSTNTAADWSRWDTTNHSTFAELSHNLGQGWRVLATANYLTEKSDSTLQYVYGTPDRTTGLGLLAYPSKYASDHTQSLVDMSVDGKFALGGREHDLSFGYNWSKSRLVDQSLYGRGIGDSLPGNTAFDGSFPLPPFDAAIDGSRYEDRRNTVFAAARFNLTDDWKLLAGVNHTRARGNGLAYGVSRAKSATKTTPYVGVVYDINRSLSAYASHTQIFNPQTETDASGATLDPIEGKTTEAGLKSALFDGRLNLSGAVFKTRQDNTAETAGLVGGKTIYRGINAESQGVELEASGELARGWQATAGVTSLSIHGDQGEKAKPYIPRTTLRVNTTYALPGLPALKVGGSLRWQSKSSVDQGGGITTRQSSYAVLGLMARYQFDRHLSLAVNLNNVTDKKYLTSLYWTQSYYAAPRNGSATLTWTY</sequence>
<dbReference type="Pfam" id="PF00593">
    <property type="entry name" value="TonB_dep_Rec_b-barrel"/>
    <property type="match status" value="1"/>
</dbReference>
<dbReference type="InterPro" id="IPR037066">
    <property type="entry name" value="Plug_dom_sf"/>
</dbReference>
<dbReference type="InterPro" id="IPR000531">
    <property type="entry name" value="Beta-barrel_TonB"/>
</dbReference>
<keyword evidence="16" id="KW-1185">Reference proteome</keyword>
<keyword evidence="9 10" id="KW-0998">Cell outer membrane</keyword>
<dbReference type="PROSITE" id="PS52016">
    <property type="entry name" value="TONB_DEPENDENT_REC_3"/>
    <property type="match status" value="1"/>
</dbReference>
<dbReference type="NCBIfam" id="TIGR01783">
    <property type="entry name" value="TonB-siderophor"/>
    <property type="match status" value="1"/>
</dbReference>
<evidence type="ECO:0000313" key="15">
    <source>
        <dbReference type="EMBL" id="WQH02530.1"/>
    </source>
</evidence>
<gene>
    <name evidence="15" type="ORF">SR858_15760</name>
</gene>
<evidence type="ECO:0000256" key="2">
    <source>
        <dbReference type="ARBA" id="ARBA00009810"/>
    </source>
</evidence>
<evidence type="ECO:0000256" key="11">
    <source>
        <dbReference type="RuleBase" id="RU003357"/>
    </source>
</evidence>